<evidence type="ECO:0000313" key="3">
    <source>
        <dbReference type="EMBL" id="MFI2228650.1"/>
    </source>
</evidence>
<name>A0ABW7VRM6_9NOCA</name>
<dbReference type="Gene3D" id="3.40.309.10">
    <property type="entry name" value="Aldehyde Dehydrogenase, Chain A, domain 2"/>
    <property type="match status" value="1"/>
</dbReference>
<dbReference type="EMBL" id="JBIRYL010000001">
    <property type="protein sequence ID" value="MFI2228650.1"/>
    <property type="molecule type" value="Genomic_DNA"/>
</dbReference>
<dbReference type="InterPro" id="IPR016161">
    <property type="entry name" value="Ald_DH/histidinol_DH"/>
</dbReference>
<protein>
    <submittedName>
        <fullName evidence="3">Aldehyde dehydrogenase (NADP(+))</fullName>
    </submittedName>
</protein>
<evidence type="ECO:0000259" key="2">
    <source>
        <dbReference type="Pfam" id="PF00171"/>
    </source>
</evidence>
<dbReference type="SUPFAM" id="SSF53720">
    <property type="entry name" value="ALDH-like"/>
    <property type="match status" value="1"/>
</dbReference>
<dbReference type="PANTHER" id="PTHR43353:SF3">
    <property type="entry name" value="ALDEHYDE DEHYDROGENASE-RELATED"/>
    <property type="match status" value="1"/>
</dbReference>
<dbReference type="InterPro" id="IPR016162">
    <property type="entry name" value="Ald_DH_N"/>
</dbReference>
<dbReference type="CDD" id="cd07129">
    <property type="entry name" value="ALDH_KGSADH"/>
    <property type="match status" value="1"/>
</dbReference>
<dbReference type="InterPro" id="IPR016163">
    <property type="entry name" value="Ald_DH_C"/>
</dbReference>
<dbReference type="Gene3D" id="3.40.605.10">
    <property type="entry name" value="Aldehyde Dehydrogenase, Chain A, domain 1"/>
    <property type="match status" value="1"/>
</dbReference>
<dbReference type="InterPro" id="IPR044151">
    <property type="entry name" value="ALDH_KGSADH"/>
</dbReference>
<keyword evidence="4" id="KW-1185">Reference proteome</keyword>
<dbReference type="PANTHER" id="PTHR43353">
    <property type="entry name" value="SUCCINATE-SEMIALDEHYDE DEHYDROGENASE, MITOCHONDRIAL"/>
    <property type="match status" value="1"/>
</dbReference>
<sequence length="507" mass="52586">MTETYAIISVDPRDETRSPTALTETTSTRVAELCAAAAAAAPAFEAAGRAARAGFLRAVATELEAGREPIVTTAISETGLPRPRLDGELTRTCYQMRLFADVLDEGSYLEATIDHAADTPMGPGPDLRRMLVPIGPVAVFGASNFPLAFSVPGGDTASALAAGSPVVLKAHGSHPATSALCFEAMRRAAAATGMPDGVLGIVYGQQAGAELVADPRIKAVGFTGSLSGGKALLDIISRRDEPIPFYGELAGLNPLVITEAAAAARGESIATGLLTAVTGSAGQLCTKPGLVFVPAGAAGDELTAAVRARLGELDAQVVLNERIRDSYNEISAGIAAAGGVETRTSGGPPPSQGYWVTPAVLEVRAGSLPTAVTEECFGPFAVIARYDDSEQLRTALDGLPASLTATIHCEPGDDELTEALSDLLRAKAGRLVYNGFPTGVLVSWAQTHGGPWPATNTQHTSVGTSAIRRFLRPMTWQDAPAHVLPPELRPGPAAIPRRIDGRFELPE</sequence>
<evidence type="ECO:0000313" key="4">
    <source>
        <dbReference type="Proteomes" id="UP001611494"/>
    </source>
</evidence>
<accession>A0ABW7VRM6</accession>
<reference evidence="3 4" key="1">
    <citation type="submission" date="2024-10" db="EMBL/GenBank/DDBJ databases">
        <title>The Natural Products Discovery Center: Release of the First 8490 Sequenced Strains for Exploring Actinobacteria Biosynthetic Diversity.</title>
        <authorList>
            <person name="Kalkreuter E."/>
            <person name="Kautsar S.A."/>
            <person name="Yang D."/>
            <person name="Bader C.D."/>
            <person name="Teijaro C.N."/>
            <person name="Fluegel L."/>
            <person name="Davis C.M."/>
            <person name="Simpson J.R."/>
            <person name="Lauterbach L."/>
            <person name="Steele A.D."/>
            <person name="Gui C."/>
            <person name="Meng S."/>
            <person name="Li G."/>
            <person name="Viehrig K."/>
            <person name="Ye F."/>
            <person name="Su P."/>
            <person name="Kiefer A.F."/>
            <person name="Nichols A."/>
            <person name="Cepeda A.J."/>
            <person name="Yan W."/>
            <person name="Fan B."/>
            <person name="Jiang Y."/>
            <person name="Adhikari A."/>
            <person name="Zheng C.-J."/>
            <person name="Schuster L."/>
            <person name="Cowan T.M."/>
            <person name="Smanski M.J."/>
            <person name="Chevrette M.G."/>
            <person name="De Carvalho L.P.S."/>
            <person name="Shen B."/>
        </authorList>
    </citation>
    <scope>NUCLEOTIDE SEQUENCE [LARGE SCALE GENOMIC DNA]</scope>
    <source>
        <strain evidence="3 4">NPDC019377</strain>
    </source>
</reference>
<dbReference type="RefSeq" id="WP_397058966.1">
    <property type="nucleotide sequence ID" value="NZ_JBIRYL010000001.1"/>
</dbReference>
<dbReference type="InterPro" id="IPR015590">
    <property type="entry name" value="Aldehyde_DH_dom"/>
</dbReference>
<gene>
    <name evidence="3" type="ORF">ACH49Z_02205</name>
</gene>
<proteinExistence type="predicted"/>
<dbReference type="Pfam" id="PF00171">
    <property type="entry name" value="Aldedh"/>
    <property type="match status" value="1"/>
</dbReference>
<keyword evidence="1" id="KW-0560">Oxidoreductase</keyword>
<evidence type="ECO:0000256" key="1">
    <source>
        <dbReference type="ARBA" id="ARBA00023002"/>
    </source>
</evidence>
<organism evidence="3 4">
    <name type="scientific">Nocardia testacea</name>
    <dbReference type="NCBI Taxonomy" id="248551"/>
    <lineage>
        <taxon>Bacteria</taxon>
        <taxon>Bacillati</taxon>
        <taxon>Actinomycetota</taxon>
        <taxon>Actinomycetes</taxon>
        <taxon>Mycobacteriales</taxon>
        <taxon>Nocardiaceae</taxon>
        <taxon>Nocardia</taxon>
    </lineage>
</organism>
<comment type="caution">
    <text evidence="3">The sequence shown here is derived from an EMBL/GenBank/DDBJ whole genome shotgun (WGS) entry which is preliminary data.</text>
</comment>
<feature type="domain" description="Aldehyde dehydrogenase" evidence="2">
    <location>
        <begin position="20"/>
        <end position="441"/>
    </location>
</feature>
<dbReference type="InterPro" id="IPR050740">
    <property type="entry name" value="Aldehyde_DH_Superfamily"/>
</dbReference>
<dbReference type="Proteomes" id="UP001611494">
    <property type="component" value="Unassembled WGS sequence"/>
</dbReference>